<dbReference type="Gene3D" id="3.30.470.20">
    <property type="entry name" value="ATP-grasp fold, B domain"/>
    <property type="match status" value="1"/>
</dbReference>
<dbReference type="PANTHER" id="PTHR48095">
    <property type="entry name" value="PYRUVATE CARBOXYLASE SUBUNIT A"/>
    <property type="match status" value="1"/>
</dbReference>
<dbReference type="EMBL" id="BARS01037556">
    <property type="protein sequence ID" value="GAG14303.1"/>
    <property type="molecule type" value="Genomic_DNA"/>
</dbReference>
<evidence type="ECO:0000256" key="3">
    <source>
        <dbReference type="ARBA" id="ARBA00022840"/>
    </source>
</evidence>
<evidence type="ECO:0000256" key="1">
    <source>
        <dbReference type="ARBA" id="ARBA00022598"/>
    </source>
</evidence>
<proteinExistence type="predicted"/>
<evidence type="ECO:0000259" key="4">
    <source>
        <dbReference type="PROSITE" id="PS50979"/>
    </source>
</evidence>
<dbReference type="GO" id="GO:0016874">
    <property type="term" value="F:ligase activity"/>
    <property type="evidence" value="ECO:0007669"/>
    <property type="project" value="UniProtKB-KW"/>
</dbReference>
<keyword evidence="1" id="KW-0436">Ligase</keyword>
<dbReference type="PANTHER" id="PTHR48095:SF2">
    <property type="entry name" value="BIOTIN CARBOXYLASE, CHLOROPLASTIC"/>
    <property type="match status" value="1"/>
</dbReference>
<organism evidence="5">
    <name type="scientific">marine sediment metagenome</name>
    <dbReference type="NCBI Taxonomy" id="412755"/>
    <lineage>
        <taxon>unclassified sequences</taxon>
        <taxon>metagenomes</taxon>
        <taxon>ecological metagenomes</taxon>
    </lineage>
</organism>
<feature type="non-terminal residue" evidence="5">
    <location>
        <position position="1"/>
    </location>
</feature>
<dbReference type="AlphaFoldDB" id="X0VP97"/>
<accession>X0VP97</accession>
<comment type="caution">
    <text evidence="5">The sequence shown here is derived from an EMBL/GenBank/DDBJ whole genome shotgun (WGS) entry which is preliminary data.</text>
</comment>
<dbReference type="InterPro" id="IPR011054">
    <property type="entry name" value="Rudment_hybrid_motif"/>
</dbReference>
<dbReference type="SMART" id="SM00878">
    <property type="entry name" value="Biotin_carb_C"/>
    <property type="match status" value="1"/>
</dbReference>
<keyword evidence="3" id="KW-0067">ATP-binding</keyword>
<dbReference type="SUPFAM" id="SSF51246">
    <property type="entry name" value="Rudiment single hybrid motif"/>
    <property type="match status" value="1"/>
</dbReference>
<feature type="domain" description="Biotin carboxylation" evidence="4">
    <location>
        <begin position="1"/>
        <end position="70"/>
    </location>
</feature>
<evidence type="ECO:0000256" key="2">
    <source>
        <dbReference type="ARBA" id="ARBA00022741"/>
    </source>
</evidence>
<name>X0VP97_9ZZZZ</name>
<reference evidence="5" key="1">
    <citation type="journal article" date="2014" name="Front. Microbiol.">
        <title>High frequency of phylogenetically diverse reductive dehalogenase-homologous genes in deep subseafloor sedimentary metagenomes.</title>
        <authorList>
            <person name="Kawai M."/>
            <person name="Futagami T."/>
            <person name="Toyoda A."/>
            <person name="Takaki Y."/>
            <person name="Nishi S."/>
            <person name="Hori S."/>
            <person name="Arai W."/>
            <person name="Tsubouchi T."/>
            <person name="Morono Y."/>
            <person name="Uchiyama I."/>
            <person name="Ito T."/>
            <person name="Fujiyama A."/>
            <person name="Inagaki F."/>
            <person name="Takami H."/>
        </authorList>
    </citation>
    <scope>NUCLEOTIDE SEQUENCE</scope>
    <source>
        <strain evidence="5">Expedition CK06-06</strain>
    </source>
</reference>
<dbReference type="InterPro" id="IPR051602">
    <property type="entry name" value="ACC_Biotin_Carboxylase"/>
</dbReference>
<gene>
    <name evidence="5" type="ORF">S01H1_57580</name>
</gene>
<evidence type="ECO:0000313" key="5">
    <source>
        <dbReference type="EMBL" id="GAG14303.1"/>
    </source>
</evidence>
<protein>
    <recommendedName>
        <fullName evidence="4">Biotin carboxylation domain-containing protein</fullName>
    </recommendedName>
</protein>
<dbReference type="GO" id="GO:0005524">
    <property type="term" value="F:ATP binding"/>
    <property type="evidence" value="ECO:0007669"/>
    <property type="project" value="UniProtKB-KW"/>
</dbReference>
<dbReference type="Pfam" id="PF02785">
    <property type="entry name" value="Biotin_carb_C"/>
    <property type="match status" value="1"/>
</dbReference>
<keyword evidence="2" id="KW-0547">Nucleotide-binding</keyword>
<dbReference type="InterPro" id="IPR011764">
    <property type="entry name" value="Biotin_carboxylation_dom"/>
</dbReference>
<dbReference type="PROSITE" id="PS50979">
    <property type="entry name" value="BC"/>
    <property type="match status" value="1"/>
</dbReference>
<sequence>EVSHDYDSLLFKLLVRGKTRDETILRMQRALSEMRIEGVETTILLHQVALEDETFKSGEHTTDFIVSRGILQKVQERARILQRLGNG</sequence>
<dbReference type="InterPro" id="IPR005482">
    <property type="entry name" value="Biotin_COase_C"/>
</dbReference>